<dbReference type="Proteomes" id="UP000617402">
    <property type="component" value="Unassembled WGS sequence"/>
</dbReference>
<accession>A0ABR7T6U7</accession>
<dbReference type="RefSeq" id="WP_188041907.1">
    <property type="nucleotide sequence ID" value="NZ_JACVHF010000040.1"/>
</dbReference>
<organism evidence="1 2">
    <name type="scientific">Heliobacterium chlorum</name>
    <dbReference type="NCBI Taxonomy" id="2698"/>
    <lineage>
        <taxon>Bacteria</taxon>
        <taxon>Bacillati</taxon>
        <taxon>Bacillota</taxon>
        <taxon>Clostridia</taxon>
        <taxon>Eubacteriales</taxon>
        <taxon>Heliobacteriaceae</taxon>
        <taxon>Heliobacterium</taxon>
    </lineage>
</organism>
<dbReference type="EMBL" id="JACVHF010000040">
    <property type="protein sequence ID" value="MBC9786482.1"/>
    <property type="molecule type" value="Genomic_DNA"/>
</dbReference>
<gene>
    <name evidence="1" type="ORF">H1S01_18660</name>
</gene>
<proteinExistence type="predicted"/>
<name>A0ABR7T6U7_HELCL</name>
<evidence type="ECO:0000313" key="1">
    <source>
        <dbReference type="EMBL" id="MBC9786482.1"/>
    </source>
</evidence>
<reference evidence="1 2" key="1">
    <citation type="submission" date="2020-07" db="EMBL/GenBank/DDBJ databases">
        <title>Draft whole-genome sequence of Heliobacterium chlorum DSM 3682, type strain.</title>
        <authorList>
            <person name="Kyndt J.A."/>
            <person name="Meyer T.E."/>
            <person name="Imhoff J.F."/>
        </authorList>
    </citation>
    <scope>NUCLEOTIDE SEQUENCE [LARGE SCALE GENOMIC DNA]</scope>
    <source>
        <strain evidence="1 2">DSM 3682</strain>
    </source>
</reference>
<protein>
    <submittedName>
        <fullName evidence="1">Uncharacterized protein</fullName>
    </submittedName>
</protein>
<sequence>MVFSTESNYKASFAKAVDLLTTQQMPVQWRVKAVDDLIEAYVKQVGEVPNERQLERLTNYILRDSKNQPDKVSKTEYPELNEAQWKVRSNREVPLEQVGNFSFETKRVGIRFKHRDKCRRTA</sequence>
<evidence type="ECO:0000313" key="2">
    <source>
        <dbReference type="Proteomes" id="UP000617402"/>
    </source>
</evidence>
<keyword evidence="2" id="KW-1185">Reference proteome</keyword>
<comment type="caution">
    <text evidence="1">The sequence shown here is derived from an EMBL/GenBank/DDBJ whole genome shotgun (WGS) entry which is preliminary data.</text>
</comment>